<dbReference type="Gene3D" id="3.40.50.2000">
    <property type="entry name" value="Glycogen Phosphorylase B"/>
    <property type="match status" value="2"/>
</dbReference>
<dbReference type="EMBL" id="JBHUDJ010000001">
    <property type="protein sequence ID" value="MFD1585888.1"/>
    <property type="molecule type" value="Genomic_DNA"/>
</dbReference>
<evidence type="ECO:0000259" key="2">
    <source>
        <dbReference type="Pfam" id="PF00534"/>
    </source>
</evidence>
<evidence type="ECO:0000256" key="1">
    <source>
        <dbReference type="ARBA" id="ARBA00022679"/>
    </source>
</evidence>
<accession>A0ABD6C7U9</accession>
<feature type="domain" description="Glycosyl transferase family 1" evidence="2">
    <location>
        <begin position="188"/>
        <end position="347"/>
    </location>
</feature>
<dbReference type="Proteomes" id="UP001597119">
    <property type="component" value="Unassembled WGS sequence"/>
</dbReference>
<dbReference type="RefSeq" id="WP_247376924.1">
    <property type="nucleotide sequence ID" value="NZ_JALLGV010000003.1"/>
</dbReference>
<sequence length="368" mass="42061">MSKRVGIVTNPLDHGMAGNMTNMRICRELKRRTIDDLEFVYIHTDQSDLDLYNNVDEAIVPRAPILFLREVAKLDLDLIYYPQFPWLRPGFFLTDTKKVVRLYGDLPFTCPSYVSWQSRMKKYAYAAFYRKTGLANRVDQYVIPSGSLRQSKRRSLDISDEKFTTVPLAHGMTFDKINDKEIEEILNSFNLKEGYILDVASTNKIKNVSSLIRGVYQLQERGIDAPHLVIAGDWLGSDVSDLGRELLGDGITFTGYLEAEELKALYKGAKLYVNTSLHETFGITNLEAMEAGLPVITSDKYAIPEVVGDAAYFLEDPEDPKEIADAIEHFLCNEEIREEYIEKGKNRADKYSWKRTVDELLDVFYSVL</sequence>
<dbReference type="SUPFAM" id="SSF53756">
    <property type="entry name" value="UDP-Glycosyltransferase/glycogen phosphorylase"/>
    <property type="match status" value="1"/>
</dbReference>
<dbReference type="InterPro" id="IPR001296">
    <property type="entry name" value="Glyco_trans_1"/>
</dbReference>
<keyword evidence="1" id="KW-0808">Transferase</keyword>
<dbReference type="Pfam" id="PF00534">
    <property type="entry name" value="Glycos_transf_1"/>
    <property type="match status" value="1"/>
</dbReference>
<organism evidence="3 4">
    <name type="scientific">Halorientalis brevis</name>
    <dbReference type="NCBI Taxonomy" id="1126241"/>
    <lineage>
        <taxon>Archaea</taxon>
        <taxon>Methanobacteriati</taxon>
        <taxon>Methanobacteriota</taxon>
        <taxon>Stenosarchaea group</taxon>
        <taxon>Halobacteria</taxon>
        <taxon>Halobacteriales</taxon>
        <taxon>Haloarculaceae</taxon>
        <taxon>Halorientalis</taxon>
    </lineage>
</organism>
<name>A0ABD6C7U9_9EURY</name>
<dbReference type="CDD" id="cd03809">
    <property type="entry name" value="GT4_MtfB-like"/>
    <property type="match status" value="1"/>
</dbReference>
<evidence type="ECO:0000313" key="3">
    <source>
        <dbReference type="EMBL" id="MFD1585888.1"/>
    </source>
</evidence>
<gene>
    <name evidence="3" type="ORF">ACFR9U_02755</name>
</gene>
<dbReference type="AlphaFoldDB" id="A0ABD6C7U9"/>
<protein>
    <submittedName>
        <fullName evidence="3">Glycosyltransferase family 4 protein</fullName>
    </submittedName>
</protein>
<reference evidence="3 4" key="1">
    <citation type="journal article" date="2019" name="Int. J. Syst. Evol. Microbiol.">
        <title>The Global Catalogue of Microorganisms (GCM) 10K type strain sequencing project: providing services to taxonomists for standard genome sequencing and annotation.</title>
        <authorList>
            <consortium name="The Broad Institute Genomics Platform"/>
            <consortium name="The Broad Institute Genome Sequencing Center for Infectious Disease"/>
            <person name="Wu L."/>
            <person name="Ma J."/>
        </authorList>
    </citation>
    <scope>NUCLEOTIDE SEQUENCE [LARGE SCALE GENOMIC DNA]</scope>
    <source>
        <strain evidence="3 4">CGMCC 1.12125</strain>
    </source>
</reference>
<comment type="caution">
    <text evidence="3">The sequence shown here is derived from an EMBL/GenBank/DDBJ whole genome shotgun (WGS) entry which is preliminary data.</text>
</comment>
<dbReference type="GO" id="GO:0016740">
    <property type="term" value="F:transferase activity"/>
    <property type="evidence" value="ECO:0007669"/>
    <property type="project" value="UniProtKB-KW"/>
</dbReference>
<proteinExistence type="predicted"/>
<dbReference type="PANTHER" id="PTHR46401:SF2">
    <property type="entry name" value="GLYCOSYLTRANSFERASE WBBK-RELATED"/>
    <property type="match status" value="1"/>
</dbReference>
<keyword evidence="4" id="KW-1185">Reference proteome</keyword>
<dbReference type="PANTHER" id="PTHR46401">
    <property type="entry name" value="GLYCOSYLTRANSFERASE WBBK-RELATED"/>
    <property type="match status" value="1"/>
</dbReference>
<evidence type="ECO:0000313" key="4">
    <source>
        <dbReference type="Proteomes" id="UP001597119"/>
    </source>
</evidence>